<feature type="domain" description="RNA polymerase Rpb2" evidence="14">
    <location>
        <begin position="429"/>
        <end position="493"/>
    </location>
</feature>
<protein>
    <recommendedName>
        <fullName evidence="2">DNA-directed RNA polymerase</fullName>
        <ecNumber evidence="2">2.7.7.6</ecNumber>
    </recommendedName>
</protein>
<dbReference type="GO" id="GO:0006351">
    <property type="term" value="P:DNA-templated transcription"/>
    <property type="evidence" value="ECO:0007669"/>
    <property type="project" value="InterPro"/>
</dbReference>
<evidence type="ECO:0000256" key="4">
    <source>
        <dbReference type="ARBA" id="ARBA00022679"/>
    </source>
</evidence>
<keyword evidence="16" id="KW-1185">Reference proteome</keyword>
<evidence type="ECO:0000259" key="13">
    <source>
        <dbReference type="Pfam" id="PF04563"/>
    </source>
</evidence>
<dbReference type="Proteomes" id="UP000077275">
    <property type="component" value="Unassembled WGS sequence"/>
</dbReference>
<sequence>MKNNTWGLVDAFFNKYELVDHHIKSYNDFVNNRIQNIIDITEPITLEQGEYVLKTGKLEIKKPFTKEADGSKSLIYPTEARLRNLTYSAHMSLEMALNKGEEDNPLEKVYIGELPLMLKSDICHLNGLDKDELLAKGEDPQDPGGYFIVNGSERAVVTMEEIAPNKIILERLGEIEDRRAKAIVTSIKSGFRARISLEYRKPRKSGVFLRISFPYVPGEIPLVILLRALGLSTDEDIITAISDDFNFQMVIADDIQVSEAALKLDSKEMDELSKEEREEYLQNAAIKYIGNRVAKGMTEEYRIKRAEDVIDRYLLPHMGVEGEKRNSKAIYLAEMCEMLLQVIFEMREPHDKDHYTNKRLRVSGDLMEDLFRVAFTSLTRDMSYQLERSISRGKEPSIRQAVRSDVLTENIKHAIATGNWVGGRAGVSQLLDRTSYMGTLSHLRRVVSPLSRSQPHFEARDLHPTQFGKICPNETPEGPNCGLVKNLALMCKISEGSDTEEIENAIREMGILK</sequence>
<evidence type="ECO:0000256" key="2">
    <source>
        <dbReference type="ARBA" id="ARBA00012418"/>
    </source>
</evidence>
<keyword evidence="3 15" id="KW-0240">DNA-directed RNA polymerase</keyword>
<evidence type="ECO:0000256" key="3">
    <source>
        <dbReference type="ARBA" id="ARBA00022478"/>
    </source>
</evidence>
<keyword evidence="7" id="KW-0804">Transcription</keyword>
<keyword evidence="4 15" id="KW-0808">Transferase</keyword>
<name>A0A166CLB9_9EURY</name>
<evidence type="ECO:0000256" key="7">
    <source>
        <dbReference type="ARBA" id="ARBA00023163"/>
    </source>
</evidence>
<dbReference type="PANTHER" id="PTHR20856">
    <property type="entry name" value="DNA-DIRECTED RNA POLYMERASE I SUBUNIT 2"/>
    <property type="match status" value="1"/>
</dbReference>
<evidence type="ECO:0000256" key="1">
    <source>
        <dbReference type="ARBA" id="ARBA00004496"/>
    </source>
</evidence>
<evidence type="ECO:0000256" key="9">
    <source>
        <dbReference type="ARBA" id="ARBA00025838"/>
    </source>
</evidence>
<comment type="subcellular location">
    <subcellularLocation>
        <location evidence="1">Cytoplasm</location>
    </subcellularLocation>
</comment>
<dbReference type="Pfam" id="PF04565">
    <property type="entry name" value="RNA_pol_Rpb2_3"/>
    <property type="match status" value="1"/>
</dbReference>
<dbReference type="GO" id="GO:0005737">
    <property type="term" value="C:cytoplasm"/>
    <property type="evidence" value="ECO:0007669"/>
    <property type="project" value="UniProtKB-SubCell"/>
</dbReference>
<evidence type="ECO:0000256" key="8">
    <source>
        <dbReference type="ARBA" id="ARBA00025096"/>
    </source>
</evidence>
<dbReference type="Gene3D" id="3.90.1100.10">
    <property type="match status" value="2"/>
</dbReference>
<dbReference type="InterPro" id="IPR015712">
    <property type="entry name" value="DNA-dir_RNA_pol_su2"/>
</dbReference>
<comment type="caution">
    <text evidence="15">The sequence shown here is derived from an EMBL/GenBank/DDBJ whole genome shotgun (WGS) entry which is preliminary data.</text>
</comment>
<keyword evidence="5 15" id="KW-0548">Nucleotidyltransferase</keyword>
<dbReference type="EMBL" id="LWMW01000126">
    <property type="protein sequence ID" value="KZX15207.1"/>
    <property type="molecule type" value="Genomic_DNA"/>
</dbReference>
<dbReference type="GO" id="GO:0032549">
    <property type="term" value="F:ribonucleoside binding"/>
    <property type="evidence" value="ECO:0007669"/>
    <property type="project" value="InterPro"/>
</dbReference>
<comment type="catalytic activity">
    <reaction evidence="10">
        <text>RNA(n) + a ribonucleoside 5'-triphosphate = RNA(n+1) + diphosphate</text>
        <dbReference type="Rhea" id="RHEA:21248"/>
        <dbReference type="Rhea" id="RHEA-COMP:14527"/>
        <dbReference type="Rhea" id="RHEA-COMP:17342"/>
        <dbReference type="ChEBI" id="CHEBI:33019"/>
        <dbReference type="ChEBI" id="CHEBI:61557"/>
        <dbReference type="ChEBI" id="CHEBI:140395"/>
        <dbReference type="EC" id="2.7.7.6"/>
    </reaction>
</comment>
<dbReference type="AlphaFoldDB" id="A0A166CLB9"/>
<dbReference type="Pfam" id="PF04561">
    <property type="entry name" value="RNA_pol_Rpb2_2"/>
    <property type="match status" value="1"/>
</dbReference>
<evidence type="ECO:0000256" key="6">
    <source>
        <dbReference type="ARBA" id="ARBA00023125"/>
    </source>
</evidence>
<organism evidence="15 16">
    <name type="scientific">Methanobrevibacter cuticularis</name>
    <dbReference type="NCBI Taxonomy" id="47311"/>
    <lineage>
        <taxon>Archaea</taxon>
        <taxon>Methanobacteriati</taxon>
        <taxon>Methanobacteriota</taxon>
        <taxon>Methanomada group</taxon>
        <taxon>Methanobacteria</taxon>
        <taxon>Methanobacteriales</taxon>
        <taxon>Methanobacteriaceae</taxon>
        <taxon>Methanobrevibacter</taxon>
    </lineage>
</organism>
<accession>A0A166CLB9</accession>
<dbReference type="GO" id="GO:0003677">
    <property type="term" value="F:DNA binding"/>
    <property type="evidence" value="ECO:0007669"/>
    <property type="project" value="UniProtKB-KW"/>
</dbReference>
<feature type="domain" description="RNA polymerase Rpb2" evidence="12">
    <location>
        <begin position="192"/>
        <end position="361"/>
    </location>
</feature>
<dbReference type="RefSeq" id="WP_067260214.1">
    <property type="nucleotide sequence ID" value="NZ_LWMW01000126.1"/>
</dbReference>
<gene>
    <name evidence="15" type="primary">rpoB_2</name>
    <name evidence="15" type="ORF">MBCUT_16620</name>
</gene>
<comment type="function">
    <text evidence="8">DNA-dependent RNA polymerase (RNAP) catalyzes the transcription of DNA into RNA using the four ribonucleoside triphosphates as substrates. The Rpo2 subunit (Rpo2N and Rpo2C in this organism) is implicated in DNA promoter recognition and in nucleotide binding.</text>
</comment>
<comment type="similarity">
    <text evidence="11">Belongs to the RNA polymerase beta chain family.</text>
</comment>
<keyword evidence="6" id="KW-0238">DNA-binding</keyword>
<dbReference type="SUPFAM" id="SSF64484">
    <property type="entry name" value="beta and beta-prime subunits of DNA dependent RNA-polymerase"/>
    <property type="match status" value="1"/>
</dbReference>
<dbReference type="Gene3D" id="3.90.1110.10">
    <property type="entry name" value="RNA polymerase Rpb2, domain 2"/>
    <property type="match status" value="1"/>
</dbReference>
<dbReference type="EC" id="2.7.7.6" evidence="2"/>
<feature type="domain" description="RNA polymerase beta subunit protrusion" evidence="13">
    <location>
        <begin position="17"/>
        <end position="408"/>
    </location>
</feature>
<dbReference type="NCBIfam" id="NF007175">
    <property type="entry name" value="PRK09606.1"/>
    <property type="match status" value="1"/>
</dbReference>
<dbReference type="InterPro" id="IPR007644">
    <property type="entry name" value="RNA_pol_bsu_protrusion"/>
</dbReference>
<evidence type="ECO:0000259" key="14">
    <source>
        <dbReference type="Pfam" id="PF04565"/>
    </source>
</evidence>
<evidence type="ECO:0000313" key="16">
    <source>
        <dbReference type="Proteomes" id="UP000077275"/>
    </source>
</evidence>
<dbReference type="InterPro" id="IPR007645">
    <property type="entry name" value="RNA_pol_Rpb2_3"/>
</dbReference>
<evidence type="ECO:0000256" key="10">
    <source>
        <dbReference type="ARBA" id="ARBA00048552"/>
    </source>
</evidence>
<dbReference type="GO" id="GO:0000428">
    <property type="term" value="C:DNA-directed RNA polymerase complex"/>
    <property type="evidence" value="ECO:0007669"/>
    <property type="project" value="UniProtKB-KW"/>
</dbReference>
<evidence type="ECO:0000259" key="12">
    <source>
        <dbReference type="Pfam" id="PF04561"/>
    </source>
</evidence>
<dbReference type="GO" id="GO:0003899">
    <property type="term" value="F:DNA-directed RNA polymerase activity"/>
    <property type="evidence" value="ECO:0007669"/>
    <property type="project" value="UniProtKB-EC"/>
</dbReference>
<reference evidence="15 16" key="1">
    <citation type="submission" date="2016-04" db="EMBL/GenBank/DDBJ databases">
        <title>Genome sequence of Methanobrevibacter cuticularis DSM 11139.</title>
        <authorList>
            <person name="Poehlein A."/>
            <person name="Seedorf H."/>
            <person name="Daniel R."/>
        </authorList>
    </citation>
    <scope>NUCLEOTIDE SEQUENCE [LARGE SCALE GENOMIC DNA]</scope>
    <source>
        <strain evidence="15 16">DSM 11139</strain>
    </source>
</reference>
<dbReference type="PATRIC" id="fig|47311.3.peg.1807"/>
<dbReference type="Pfam" id="PF04563">
    <property type="entry name" value="RNA_pol_Rpb2_1"/>
    <property type="match status" value="1"/>
</dbReference>
<comment type="subunit">
    <text evidence="9">Part of the RNA polymerase complex.</text>
</comment>
<evidence type="ECO:0000256" key="5">
    <source>
        <dbReference type="ARBA" id="ARBA00022695"/>
    </source>
</evidence>
<dbReference type="STRING" id="47311.MBCUT_16620"/>
<evidence type="ECO:0000313" key="15">
    <source>
        <dbReference type="EMBL" id="KZX15207.1"/>
    </source>
</evidence>
<dbReference type="InterPro" id="IPR037034">
    <property type="entry name" value="RNA_pol_Rpb2_2_sf"/>
</dbReference>
<dbReference type="InterPro" id="IPR007642">
    <property type="entry name" value="RNA_pol_Rpb2_2"/>
</dbReference>
<dbReference type="OrthoDB" id="371768at2157"/>
<evidence type="ECO:0000256" key="11">
    <source>
        <dbReference type="RuleBase" id="RU000434"/>
    </source>
</evidence>
<proteinExistence type="inferred from homology"/>